<dbReference type="OrthoDB" id="6398376at2"/>
<sequence>MIDLFKAQLIRFRWWLAAFGFAHLGVLAFVSRMMDPLQQRSGLYNLIGVLYFVLGLLFGLYQLGGYRRPNAWLNLMHRPLPRRAIGAGVFGAGAFLLALAVALPVLAMVAGQYAWTARVVDTRHWWLPVAAWCVAMAGYLFGAYCMIAARRYAVLVLSLPLLPLYSDAAGGAMMAIHAAVLTWLAVLVAIAFKPDLSAPPRGLAANLAVALPVQAMIYVLLCVAINLGFQLGWIAIGSDPLNSGAPPKGGLIESDRAKGPELIIAGLAASADADARLWREQARISEVYRIGPRRQPLPTRGELVTAEPQIIGDASRNLLWSYSDDSGYFHGRDTLTRRAAGTLGVSIVGDDAQRPLPSPPLPVGDGYVLTEHAVYQYDPHDARLRLRMALPGNEIPVAAPEPAGDSTLLLSDRALYFFDLRGFAENVDAPAPLPRQRIDLAGPVGNLSGVDVLEIGDGYLVSMTYGSRNFQTLGDGYQVVFKLGEDGRVAQVARRELSPDFPALLRYRLYWLSPAMQALEHAAVGFLARPQPLYAVEPPPVPENIRMHALVLCVLSFFLAWNWSARMRLSRAERWAWIVGCGLVGIPALLSLRLIHPLSPRREPAMQAVPVATPA</sequence>
<protein>
    <submittedName>
        <fullName evidence="2">Uncharacterized protein</fullName>
    </submittedName>
</protein>
<organism evidence="2 3">
    <name type="scientific">Lysobacter capsici AZ78</name>
    <dbReference type="NCBI Taxonomy" id="1444315"/>
    <lineage>
        <taxon>Bacteria</taxon>
        <taxon>Pseudomonadati</taxon>
        <taxon>Pseudomonadota</taxon>
        <taxon>Gammaproteobacteria</taxon>
        <taxon>Lysobacterales</taxon>
        <taxon>Lysobacteraceae</taxon>
        <taxon>Lysobacter</taxon>
    </lineage>
</organism>
<feature type="transmembrane region" description="Helical" evidence="1">
    <location>
        <begin position="575"/>
        <end position="596"/>
    </location>
</feature>
<name>A0A108U800_9GAMM</name>
<evidence type="ECO:0000256" key="1">
    <source>
        <dbReference type="SAM" id="Phobius"/>
    </source>
</evidence>
<feature type="transmembrane region" description="Helical" evidence="1">
    <location>
        <begin position="204"/>
        <end position="229"/>
    </location>
</feature>
<keyword evidence="3" id="KW-1185">Reference proteome</keyword>
<dbReference type="AlphaFoldDB" id="A0A108U800"/>
<evidence type="ECO:0000313" key="2">
    <source>
        <dbReference type="EMBL" id="KWS04255.1"/>
    </source>
</evidence>
<evidence type="ECO:0000313" key="3">
    <source>
        <dbReference type="Proteomes" id="UP000023435"/>
    </source>
</evidence>
<feature type="transmembrane region" description="Helical" evidence="1">
    <location>
        <begin position="169"/>
        <end position="192"/>
    </location>
</feature>
<dbReference type="Proteomes" id="UP000023435">
    <property type="component" value="Unassembled WGS sequence"/>
</dbReference>
<dbReference type="EMBL" id="JAJA02000001">
    <property type="protein sequence ID" value="KWS04255.1"/>
    <property type="molecule type" value="Genomic_DNA"/>
</dbReference>
<dbReference type="RefSeq" id="WP_036109114.1">
    <property type="nucleotide sequence ID" value="NZ_JAJA02000001.1"/>
</dbReference>
<comment type="caution">
    <text evidence="2">The sequence shown here is derived from an EMBL/GenBank/DDBJ whole genome shotgun (WGS) entry which is preliminary data.</text>
</comment>
<feature type="transmembrane region" description="Helical" evidence="1">
    <location>
        <begin position="12"/>
        <end position="30"/>
    </location>
</feature>
<feature type="transmembrane region" description="Helical" evidence="1">
    <location>
        <begin position="545"/>
        <end position="563"/>
    </location>
</feature>
<keyword evidence="1" id="KW-1133">Transmembrane helix</keyword>
<keyword evidence="1" id="KW-0472">Membrane</keyword>
<accession>A0A108U800</accession>
<proteinExistence type="predicted"/>
<feature type="transmembrane region" description="Helical" evidence="1">
    <location>
        <begin position="125"/>
        <end position="149"/>
    </location>
</feature>
<keyword evidence="1" id="KW-0812">Transmembrane</keyword>
<feature type="transmembrane region" description="Helical" evidence="1">
    <location>
        <begin position="42"/>
        <end position="64"/>
    </location>
</feature>
<feature type="transmembrane region" description="Helical" evidence="1">
    <location>
        <begin position="84"/>
        <end position="113"/>
    </location>
</feature>
<gene>
    <name evidence="2" type="ORF">AZ78_1804</name>
</gene>
<reference evidence="2 3" key="1">
    <citation type="journal article" date="2014" name="Genome Announc.">
        <title>Draft Genome Sequence of Lysobacter capsici AZ78, a Bacterium Antagonistic to Plant-Pathogenic Oomycetes.</title>
        <authorList>
            <person name="Puopolo G."/>
            <person name="Sonego P."/>
            <person name="Engelen K."/>
            <person name="Pertot I."/>
        </authorList>
    </citation>
    <scope>NUCLEOTIDE SEQUENCE [LARGE SCALE GENOMIC DNA]</scope>
    <source>
        <strain evidence="2 3">AZ78</strain>
    </source>
</reference>